<dbReference type="InterPro" id="IPR006121">
    <property type="entry name" value="HMA_dom"/>
</dbReference>
<comment type="caution">
    <text evidence="3">The sequence shown here is derived from an EMBL/GenBank/DDBJ whole genome shotgun (WGS) entry which is preliminary data.</text>
</comment>
<dbReference type="InterPro" id="IPR017969">
    <property type="entry name" value="Heavy-metal-associated_CS"/>
</dbReference>
<dbReference type="CDD" id="cd00371">
    <property type="entry name" value="HMA"/>
    <property type="match status" value="1"/>
</dbReference>
<dbReference type="PANTHER" id="PTHR46594:SF4">
    <property type="entry name" value="P-TYPE CATION-TRANSPORTING ATPASE"/>
    <property type="match status" value="1"/>
</dbReference>
<dbReference type="SUPFAM" id="SSF55008">
    <property type="entry name" value="HMA, heavy metal-associated domain"/>
    <property type="match status" value="1"/>
</dbReference>
<accession>A0A932CNR6</accession>
<evidence type="ECO:0000313" key="3">
    <source>
        <dbReference type="EMBL" id="MBI2876544.1"/>
    </source>
</evidence>
<dbReference type="PANTHER" id="PTHR46594">
    <property type="entry name" value="P-TYPE CATION-TRANSPORTING ATPASE"/>
    <property type="match status" value="1"/>
</dbReference>
<evidence type="ECO:0000313" key="4">
    <source>
        <dbReference type="Proteomes" id="UP000769766"/>
    </source>
</evidence>
<evidence type="ECO:0000256" key="1">
    <source>
        <dbReference type="ARBA" id="ARBA00022723"/>
    </source>
</evidence>
<dbReference type="AlphaFoldDB" id="A0A932CNR6"/>
<organism evidence="3 4">
    <name type="scientific">Tectimicrobiota bacterium</name>
    <dbReference type="NCBI Taxonomy" id="2528274"/>
    <lineage>
        <taxon>Bacteria</taxon>
        <taxon>Pseudomonadati</taxon>
        <taxon>Nitrospinota/Tectimicrobiota group</taxon>
        <taxon>Candidatus Tectimicrobiota</taxon>
    </lineage>
</organism>
<dbReference type="GO" id="GO:0046872">
    <property type="term" value="F:metal ion binding"/>
    <property type="evidence" value="ECO:0007669"/>
    <property type="project" value="UniProtKB-KW"/>
</dbReference>
<reference evidence="3" key="1">
    <citation type="submission" date="2020-07" db="EMBL/GenBank/DDBJ databases">
        <title>Huge and variable diversity of episymbiotic CPR bacteria and DPANN archaea in groundwater ecosystems.</title>
        <authorList>
            <person name="He C.Y."/>
            <person name="Keren R."/>
            <person name="Whittaker M."/>
            <person name="Farag I.F."/>
            <person name="Doudna J."/>
            <person name="Cate J.H.D."/>
            <person name="Banfield J.F."/>
        </authorList>
    </citation>
    <scope>NUCLEOTIDE SEQUENCE</scope>
    <source>
        <strain evidence="3">NC_groundwater_672_Ag_B-0.1um_62_36</strain>
    </source>
</reference>
<feature type="domain" description="HMA" evidence="2">
    <location>
        <begin position="7"/>
        <end position="72"/>
    </location>
</feature>
<dbReference type="PRINTS" id="PR00942">
    <property type="entry name" value="CUATPASEI"/>
</dbReference>
<dbReference type="Pfam" id="PF00403">
    <property type="entry name" value="HMA"/>
    <property type="match status" value="1"/>
</dbReference>
<sequence length="72" mass="8203">MTTGPQETTIIAVEGMGCDHCRKTIEEDLHQLEGIFEARVDLGKKQAEVKFDPQKVSREQIRKRITELGYEA</sequence>
<dbReference type="PROSITE" id="PS50846">
    <property type="entry name" value="HMA_2"/>
    <property type="match status" value="1"/>
</dbReference>
<protein>
    <submittedName>
        <fullName evidence="3">Heavy-metal-associated domain-containing protein</fullName>
    </submittedName>
</protein>
<proteinExistence type="predicted"/>
<gene>
    <name evidence="3" type="ORF">HYY20_06655</name>
</gene>
<evidence type="ECO:0000259" key="2">
    <source>
        <dbReference type="PROSITE" id="PS50846"/>
    </source>
</evidence>
<dbReference type="Gene3D" id="3.30.70.100">
    <property type="match status" value="1"/>
</dbReference>
<dbReference type="PROSITE" id="PS01047">
    <property type="entry name" value="HMA_1"/>
    <property type="match status" value="1"/>
</dbReference>
<dbReference type="InterPro" id="IPR036163">
    <property type="entry name" value="HMA_dom_sf"/>
</dbReference>
<keyword evidence="1" id="KW-0479">Metal-binding</keyword>
<dbReference type="EMBL" id="JACPRF010000202">
    <property type="protein sequence ID" value="MBI2876544.1"/>
    <property type="molecule type" value="Genomic_DNA"/>
</dbReference>
<name>A0A932CNR6_UNCTE</name>
<dbReference type="Proteomes" id="UP000769766">
    <property type="component" value="Unassembled WGS sequence"/>
</dbReference>
<dbReference type="FunFam" id="3.30.70.100:FF:000001">
    <property type="entry name" value="ATPase copper transporting beta"/>
    <property type="match status" value="1"/>
</dbReference>